<dbReference type="EMBL" id="WHUW01000023">
    <property type="protein sequence ID" value="KAF8435964.1"/>
    <property type="molecule type" value="Genomic_DNA"/>
</dbReference>
<keyword evidence="2" id="KW-1185">Reference proteome</keyword>
<reference evidence="1" key="1">
    <citation type="submission" date="2019-10" db="EMBL/GenBank/DDBJ databases">
        <authorList>
            <consortium name="DOE Joint Genome Institute"/>
            <person name="Kuo A."/>
            <person name="Miyauchi S."/>
            <person name="Kiss E."/>
            <person name="Drula E."/>
            <person name="Kohler A."/>
            <person name="Sanchez-Garcia M."/>
            <person name="Andreopoulos B."/>
            <person name="Barry K.W."/>
            <person name="Bonito G."/>
            <person name="Buee M."/>
            <person name="Carver A."/>
            <person name="Chen C."/>
            <person name="Cichocki N."/>
            <person name="Clum A."/>
            <person name="Culley D."/>
            <person name="Crous P.W."/>
            <person name="Fauchery L."/>
            <person name="Girlanda M."/>
            <person name="Hayes R."/>
            <person name="Keri Z."/>
            <person name="LaButti K."/>
            <person name="Lipzen A."/>
            <person name="Lombard V."/>
            <person name="Magnuson J."/>
            <person name="Maillard F."/>
            <person name="Morin E."/>
            <person name="Murat C."/>
            <person name="Nolan M."/>
            <person name="Ohm R."/>
            <person name="Pangilinan J."/>
            <person name="Pereira M."/>
            <person name="Perotto S."/>
            <person name="Peter M."/>
            <person name="Riley R."/>
            <person name="Sitrit Y."/>
            <person name="Stielow B."/>
            <person name="Szollosi G."/>
            <person name="Zifcakova L."/>
            <person name="Stursova M."/>
            <person name="Spatafora J.W."/>
            <person name="Tedersoo L."/>
            <person name="Vaario L.-M."/>
            <person name="Yamada A."/>
            <person name="Yan M."/>
            <person name="Wang P."/>
            <person name="Xu J."/>
            <person name="Bruns T."/>
            <person name="Baldrian P."/>
            <person name="Vilgalys R."/>
            <person name="Henrissat B."/>
            <person name="Grigoriev I.V."/>
            <person name="Hibbett D."/>
            <person name="Nagy L.G."/>
            <person name="Martin F.M."/>
        </authorList>
    </citation>
    <scope>NUCLEOTIDE SEQUENCE</scope>
    <source>
        <strain evidence="1">BED1</strain>
    </source>
</reference>
<gene>
    <name evidence="1" type="ORF">L210DRAFT_3632152</name>
</gene>
<protein>
    <submittedName>
        <fullName evidence="1">Uncharacterized protein</fullName>
    </submittedName>
</protein>
<evidence type="ECO:0000313" key="1">
    <source>
        <dbReference type="EMBL" id="KAF8435964.1"/>
    </source>
</evidence>
<dbReference type="Proteomes" id="UP001194468">
    <property type="component" value="Unassembled WGS sequence"/>
</dbReference>
<accession>A0AAD4BP25</accession>
<organism evidence="1 2">
    <name type="scientific">Boletus edulis BED1</name>
    <dbReference type="NCBI Taxonomy" id="1328754"/>
    <lineage>
        <taxon>Eukaryota</taxon>
        <taxon>Fungi</taxon>
        <taxon>Dikarya</taxon>
        <taxon>Basidiomycota</taxon>
        <taxon>Agaricomycotina</taxon>
        <taxon>Agaricomycetes</taxon>
        <taxon>Agaricomycetidae</taxon>
        <taxon>Boletales</taxon>
        <taxon>Boletineae</taxon>
        <taxon>Boletaceae</taxon>
        <taxon>Boletoideae</taxon>
        <taxon>Boletus</taxon>
    </lineage>
</organism>
<reference evidence="1" key="2">
    <citation type="journal article" date="2020" name="Nat. Commun.">
        <title>Large-scale genome sequencing of mycorrhizal fungi provides insights into the early evolution of symbiotic traits.</title>
        <authorList>
            <person name="Miyauchi S."/>
            <person name="Kiss E."/>
            <person name="Kuo A."/>
            <person name="Drula E."/>
            <person name="Kohler A."/>
            <person name="Sanchez-Garcia M."/>
            <person name="Morin E."/>
            <person name="Andreopoulos B."/>
            <person name="Barry K.W."/>
            <person name="Bonito G."/>
            <person name="Buee M."/>
            <person name="Carver A."/>
            <person name="Chen C."/>
            <person name="Cichocki N."/>
            <person name="Clum A."/>
            <person name="Culley D."/>
            <person name="Crous P.W."/>
            <person name="Fauchery L."/>
            <person name="Girlanda M."/>
            <person name="Hayes R.D."/>
            <person name="Keri Z."/>
            <person name="LaButti K."/>
            <person name="Lipzen A."/>
            <person name="Lombard V."/>
            <person name="Magnuson J."/>
            <person name="Maillard F."/>
            <person name="Murat C."/>
            <person name="Nolan M."/>
            <person name="Ohm R.A."/>
            <person name="Pangilinan J."/>
            <person name="Pereira M.F."/>
            <person name="Perotto S."/>
            <person name="Peter M."/>
            <person name="Pfister S."/>
            <person name="Riley R."/>
            <person name="Sitrit Y."/>
            <person name="Stielow J.B."/>
            <person name="Szollosi G."/>
            <person name="Zifcakova L."/>
            <person name="Stursova M."/>
            <person name="Spatafora J.W."/>
            <person name="Tedersoo L."/>
            <person name="Vaario L.M."/>
            <person name="Yamada A."/>
            <person name="Yan M."/>
            <person name="Wang P."/>
            <person name="Xu J."/>
            <person name="Bruns T."/>
            <person name="Baldrian P."/>
            <person name="Vilgalys R."/>
            <person name="Dunand C."/>
            <person name="Henrissat B."/>
            <person name="Grigoriev I.V."/>
            <person name="Hibbett D."/>
            <person name="Nagy L.G."/>
            <person name="Martin F.M."/>
        </authorList>
    </citation>
    <scope>NUCLEOTIDE SEQUENCE</scope>
    <source>
        <strain evidence="1">BED1</strain>
    </source>
</reference>
<evidence type="ECO:0000313" key="2">
    <source>
        <dbReference type="Proteomes" id="UP001194468"/>
    </source>
</evidence>
<dbReference type="AlphaFoldDB" id="A0AAD4BP25"/>
<sequence length="217" mass="23983">MAHSIRIAKSGGDWTKSDLAAYNIDLSRQDQLTFFAYDAADATNEQNAKFLTLLHNVHFPFSGESAVVDFAVELFEVLGYTNRHRVVNIWVDLPFVICGEIRNAKSDVCLVDREHGYEDILLVVQEDKRFIGVQDVDPEAQLIAQAIAAFSINNKQRASAGKDPIDATDIHGITMFGTITAFYKIPVTKDLVQHIALGTYPPNPTRVAAFETASLLG</sequence>
<proteinExistence type="predicted"/>
<name>A0AAD4BP25_BOLED</name>
<comment type="caution">
    <text evidence="1">The sequence shown here is derived from an EMBL/GenBank/DDBJ whole genome shotgun (WGS) entry which is preliminary data.</text>
</comment>